<protein>
    <recommendedName>
        <fullName evidence="3">Sulfotransferase family protein</fullName>
    </recommendedName>
</protein>
<dbReference type="InterPro" id="IPR027417">
    <property type="entry name" value="P-loop_NTPase"/>
</dbReference>
<organism evidence="1 2">
    <name type="scientific">Eilatimonas milleporae</name>
    <dbReference type="NCBI Taxonomy" id="911205"/>
    <lineage>
        <taxon>Bacteria</taxon>
        <taxon>Pseudomonadati</taxon>
        <taxon>Pseudomonadota</taxon>
        <taxon>Alphaproteobacteria</taxon>
        <taxon>Kordiimonadales</taxon>
        <taxon>Kordiimonadaceae</taxon>
        <taxon>Eilatimonas</taxon>
    </lineage>
</organism>
<evidence type="ECO:0008006" key="3">
    <source>
        <dbReference type="Google" id="ProtNLM"/>
    </source>
</evidence>
<keyword evidence="2" id="KW-1185">Reference proteome</keyword>
<dbReference type="AlphaFoldDB" id="A0A3M0CS77"/>
<dbReference type="SUPFAM" id="SSF52540">
    <property type="entry name" value="P-loop containing nucleoside triphosphate hydrolases"/>
    <property type="match status" value="1"/>
</dbReference>
<evidence type="ECO:0000313" key="2">
    <source>
        <dbReference type="Proteomes" id="UP000271227"/>
    </source>
</evidence>
<dbReference type="InParanoid" id="A0A3M0CS77"/>
<comment type="caution">
    <text evidence="1">The sequence shown here is derived from an EMBL/GenBank/DDBJ whole genome shotgun (WGS) entry which is preliminary data.</text>
</comment>
<dbReference type="Proteomes" id="UP000271227">
    <property type="component" value="Unassembled WGS sequence"/>
</dbReference>
<evidence type="ECO:0000313" key="1">
    <source>
        <dbReference type="EMBL" id="RMB12454.1"/>
    </source>
</evidence>
<gene>
    <name evidence="1" type="ORF">BXY39_0950</name>
</gene>
<sequence>MDADRPEPHRGNINHFRRSRVTKKPLLYIHAGYAKCGSSTIQEFLAANVARFQREGLGIVGHKMTLDHSGRAVDFPVGYFEKLLRKPEQDRRQSLAAGLETLHTEILDAGLDGAILSAENLGQLRTAILFEGLLDVFEPRVIMYVRRQDDWILSAWKQWHFKEGSKLDRHIERHLQKNVPLFRRALKGWHDLIGRERMHVQYLKRECLTGGDLLTDFTTATGFDIAEFERVEDANISLPDDVIAILSEAPAMYEGLHDNRVLSFLKTTADILKPDGTDGLGAEARKRILAAYREENSWLHETFFQGKPFKDWLAVKNTPKTPTDRLSGLTKLVLLQTEALVRMRADIAALQKQLDDEQTKSKPQG</sequence>
<name>A0A3M0CS77_9PROT</name>
<proteinExistence type="predicted"/>
<reference evidence="1 2" key="1">
    <citation type="submission" date="2018-10" db="EMBL/GenBank/DDBJ databases">
        <title>Genomic Encyclopedia of Archaeal and Bacterial Type Strains, Phase II (KMG-II): from individual species to whole genera.</title>
        <authorList>
            <person name="Goeker M."/>
        </authorList>
    </citation>
    <scope>NUCLEOTIDE SEQUENCE [LARGE SCALE GENOMIC DNA]</scope>
    <source>
        <strain evidence="1 2">DSM 25217</strain>
    </source>
</reference>
<accession>A0A3M0CS77</accession>
<dbReference type="EMBL" id="REFR01000009">
    <property type="protein sequence ID" value="RMB12454.1"/>
    <property type="molecule type" value="Genomic_DNA"/>
</dbReference>